<evidence type="ECO:0000256" key="1">
    <source>
        <dbReference type="SAM" id="Coils"/>
    </source>
</evidence>
<dbReference type="GeneID" id="38572004"/>
<feature type="transmembrane region" description="Helical" evidence="3">
    <location>
        <begin position="195"/>
        <end position="217"/>
    </location>
</feature>
<evidence type="ECO:0000256" key="3">
    <source>
        <dbReference type="SAM" id="Phobius"/>
    </source>
</evidence>
<evidence type="ECO:0000256" key="2">
    <source>
        <dbReference type="SAM" id="MobiDB-lite"/>
    </source>
</evidence>
<feature type="region of interest" description="Disordered" evidence="2">
    <location>
        <begin position="173"/>
        <end position="193"/>
    </location>
</feature>
<keyword evidence="1" id="KW-0175">Coiled coil</keyword>
<organism evidence="4">
    <name type="scientific">Mallomonas splendens</name>
    <dbReference type="NCBI Taxonomy" id="52552"/>
    <lineage>
        <taxon>Eukaryota</taxon>
        <taxon>Sar</taxon>
        <taxon>Stramenopiles</taxon>
        <taxon>Ochrophyta</taxon>
        <taxon>Synurophyceae</taxon>
        <taxon>Synurales</taxon>
        <taxon>Mallomonadaceae</taxon>
        <taxon>Mallomonas</taxon>
    </lineage>
</organism>
<dbReference type="EMBL" id="MH795131">
    <property type="protein sequence ID" value="AYO28619.1"/>
    <property type="molecule type" value="Genomic_DNA"/>
</dbReference>
<proteinExistence type="predicted"/>
<keyword evidence="3" id="KW-0812">Transmembrane</keyword>
<accession>A0A3G2R039</accession>
<keyword evidence="4" id="KW-0934">Plastid</keyword>
<geneLocation type="plastid" evidence="4"/>
<keyword evidence="3" id="KW-0472">Membrane</keyword>
<keyword evidence="3" id="KW-1133">Transmembrane helix</keyword>
<feature type="coiled-coil region" evidence="1">
    <location>
        <begin position="343"/>
        <end position="377"/>
    </location>
</feature>
<evidence type="ECO:0000313" key="4">
    <source>
        <dbReference type="EMBL" id="AYO28619.1"/>
    </source>
</evidence>
<dbReference type="EMBL" id="MH795131">
    <property type="protein sequence ID" value="AYO28595.1"/>
    <property type="molecule type" value="Genomic_DNA"/>
</dbReference>
<name>A0A3G2R039_9STRA</name>
<feature type="compositionally biased region" description="Basic and acidic residues" evidence="2">
    <location>
        <begin position="173"/>
        <end position="183"/>
    </location>
</feature>
<dbReference type="AlphaFoldDB" id="A0A3G2R039"/>
<protein>
    <submittedName>
        <fullName evidence="4">Uncharacterized protein</fullName>
    </submittedName>
</protein>
<dbReference type="RefSeq" id="YP_009545465.1">
    <property type="nucleotide sequence ID" value="NC_040135.1"/>
</dbReference>
<dbReference type="GeneID" id="38572010"/>
<dbReference type="RefSeq" id="YP_009545441.1">
    <property type="nucleotide sequence ID" value="NC_040135.1"/>
</dbReference>
<sequence length="505" mass="58282">MAHAVVRGKKKVIHAVTETITEPRDYKQLYTTFDYRPKTNLQQIPKIAKEVTKDPLFEQFFQRLIDSRLFIDMGKLNQTQPTWALRPNPCLDYQFLADTMKKVKVKEQLKLQLKQISVNSQSTPEFSWDLLGKTALVSGVSGTAFSFFSMITPPFTKILFNLAKHTIESIFKGDDDQEKEKKKEKSSRKNPVPGINFPGLPALPGGVVAVLVAWTLIQLTFMKDRKIPEPITDVLNTIFPKKTRTWNDFLMEYLDRSLKYLLKHPHYILILYFVFHHRSTLLKIITAPASEKGEVVKNITDGIQSFLNIITNLFNDMLKRMDTISTLNATTIKEYKIKDEKLVEELKSDTRTLKKELTQCKEDLHQTDKELARCEHNTQSLYRDYSNYYDYYGKCRDTSMMIQRENYKMIAEKMKTGTEVSLGSNSIQKIMDTNAHALAGPIEPKKVYETNYKVQKKKNLKNVKELDKVAFTFVDNENTKVITIGKDLTNPMLEGLNKIFGTDIL</sequence>
<reference evidence="4" key="1">
    <citation type="submission" date="2018-08" db="EMBL/GenBank/DDBJ databases">
        <title>Comparative Plastid Genomics of Synurophyceae: Evolutionary Evidence of Lateral Gene Transfer and Inverted Repeat Dynamics.</title>
        <authorList>
            <person name="Kim J.I."/>
            <person name="Shin H."/>
            <person name="Skaloud P."/>
            <person name="Jung J."/>
            <person name="Yoon H.S."/>
            <person name="Archibald J.M."/>
            <person name="Shin W."/>
        </authorList>
    </citation>
    <scope>NUCLEOTIDE SEQUENCE</scope>
    <source>
        <strain evidence="4">CCMP1782</strain>
    </source>
</reference>